<comment type="caution">
    <text evidence="2">The sequence shown here is derived from an EMBL/GenBank/DDBJ whole genome shotgun (WGS) entry which is preliminary data.</text>
</comment>
<reference evidence="2 3" key="1">
    <citation type="submission" date="2017-11" db="EMBL/GenBank/DDBJ databases">
        <title>De-novo sequencing of pomegranate (Punica granatum L.) genome.</title>
        <authorList>
            <person name="Akparov Z."/>
            <person name="Amiraslanov A."/>
            <person name="Hajiyeva S."/>
            <person name="Abbasov M."/>
            <person name="Kaur K."/>
            <person name="Hamwieh A."/>
            <person name="Solovyev V."/>
            <person name="Salamov A."/>
            <person name="Braich B."/>
            <person name="Kosarev P."/>
            <person name="Mahmoud A."/>
            <person name="Hajiyev E."/>
            <person name="Babayeva S."/>
            <person name="Izzatullayeva V."/>
            <person name="Mammadov A."/>
            <person name="Mammadov A."/>
            <person name="Sharifova S."/>
            <person name="Ojaghi J."/>
            <person name="Eynullazada K."/>
            <person name="Bayramov B."/>
            <person name="Abdulazimova A."/>
            <person name="Shahmuradov I."/>
        </authorList>
    </citation>
    <scope>NUCLEOTIDE SEQUENCE [LARGE SCALE GENOMIC DNA]</scope>
    <source>
        <strain evidence="3">cv. AG2017</strain>
        <tissue evidence="2">Leaf</tissue>
    </source>
</reference>
<sequence length="121" mass="13175">MGSDDPPTEEEKCQGGPFHEAAGSSASSAPMDLGRYSAKDRLLLKPVDTQVLGKVNHEAVEDEEEQPSIVQFHRRVSPMDSVVFINIRPLASPVASEMSTNFRVKDTVVIKPGVKKLLGLM</sequence>
<gene>
    <name evidence="2" type="ORF">CRG98_047669</name>
</gene>
<proteinExistence type="predicted"/>
<evidence type="ECO:0000313" key="3">
    <source>
        <dbReference type="Proteomes" id="UP000233551"/>
    </source>
</evidence>
<dbReference type="AlphaFoldDB" id="A0A2I0HJV5"/>
<feature type="region of interest" description="Disordered" evidence="1">
    <location>
        <begin position="1"/>
        <end position="32"/>
    </location>
</feature>
<accession>A0A2I0HJV5</accession>
<protein>
    <submittedName>
        <fullName evidence="2">Uncharacterized protein</fullName>
    </submittedName>
</protein>
<keyword evidence="3" id="KW-1185">Reference proteome</keyword>
<evidence type="ECO:0000313" key="2">
    <source>
        <dbReference type="EMBL" id="PKI31951.1"/>
    </source>
</evidence>
<dbReference type="EMBL" id="PGOL01008199">
    <property type="protein sequence ID" value="PKI31951.1"/>
    <property type="molecule type" value="Genomic_DNA"/>
</dbReference>
<evidence type="ECO:0000256" key="1">
    <source>
        <dbReference type="SAM" id="MobiDB-lite"/>
    </source>
</evidence>
<name>A0A2I0HJV5_PUNGR</name>
<organism evidence="2 3">
    <name type="scientific">Punica granatum</name>
    <name type="common">Pomegranate</name>
    <dbReference type="NCBI Taxonomy" id="22663"/>
    <lineage>
        <taxon>Eukaryota</taxon>
        <taxon>Viridiplantae</taxon>
        <taxon>Streptophyta</taxon>
        <taxon>Embryophyta</taxon>
        <taxon>Tracheophyta</taxon>
        <taxon>Spermatophyta</taxon>
        <taxon>Magnoliopsida</taxon>
        <taxon>eudicotyledons</taxon>
        <taxon>Gunneridae</taxon>
        <taxon>Pentapetalae</taxon>
        <taxon>rosids</taxon>
        <taxon>malvids</taxon>
        <taxon>Myrtales</taxon>
        <taxon>Lythraceae</taxon>
        <taxon>Punica</taxon>
    </lineage>
</organism>
<dbReference type="Proteomes" id="UP000233551">
    <property type="component" value="Unassembled WGS sequence"/>
</dbReference>